<evidence type="ECO:0000256" key="2">
    <source>
        <dbReference type="ARBA" id="ARBA00008239"/>
    </source>
</evidence>
<dbReference type="GO" id="GO:0005737">
    <property type="term" value="C:cytoplasm"/>
    <property type="evidence" value="ECO:0007669"/>
    <property type="project" value="UniProtKB-SubCell"/>
</dbReference>
<dbReference type="Pfam" id="PF00183">
    <property type="entry name" value="HSP90"/>
    <property type="match status" value="2"/>
</dbReference>
<dbReference type="PROSITE" id="PS00298">
    <property type="entry name" value="HSP90"/>
    <property type="match status" value="1"/>
</dbReference>
<gene>
    <name evidence="8 12" type="primary">htpG</name>
    <name evidence="12" type="ORF">K8V70_08525</name>
</gene>
<feature type="compositionally biased region" description="Basic and acidic residues" evidence="10">
    <location>
        <begin position="547"/>
        <end position="558"/>
    </location>
</feature>
<dbReference type="PIRSF" id="PIRSF002583">
    <property type="entry name" value="Hsp90"/>
    <property type="match status" value="1"/>
</dbReference>
<dbReference type="Pfam" id="PF13589">
    <property type="entry name" value="HATPase_c_3"/>
    <property type="match status" value="1"/>
</dbReference>
<dbReference type="EMBL" id="DYUZ01000030">
    <property type="protein sequence ID" value="HJG37887.1"/>
    <property type="molecule type" value="Genomic_DNA"/>
</dbReference>
<dbReference type="RefSeq" id="WP_273190969.1">
    <property type="nucleotide sequence ID" value="NZ_DYUZ01000030.1"/>
</dbReference>
<keyword evidence="6 8" id="KW-0346">Stress response</keyword>
<evidence type="ECO:0000256" key="6">
    <source>
        <dbReference type="ARBA" id="ARBA00023016"/>
    </source>
</evidence>
<evidence type="ECO:0000256" key="8">
    <source>
        <dbReference type="HAMAP-Rule" id="MF_00505"/>
    </source>
</evidence>
<dbReference type="GO" id="GO:0140662">
    <property type="term" value="F:ATP-dependent protein folding chaperone"/>
    <property type="evidence" value="ECO:0007669"/>
    <property type="project" value="InterPro"/>
</dbReference>
<feature type="binding site" evidence="9">
    <location>
        <position position="33"/>
    </location>
    <ligand>
        <name>ATP</name>
        <dbReference type="ChEBI" id="CHEBI:30616"/>
    </ligand>
</feature>
<organism evidence="12 13">
    <name type="scientific">Enorma phocaeensis</name>
    <dbReference type="NCBI Taxonomy" id="1871019"/>
    <lineage>
        <taxon>Bacteria</taxon>
        <taxon>Bacillati</taxon>
        <taxon>Actinomycetota</taxon>
        <taxon>Coriobacteriia</taxon>
        <taxon>Coriobacteriales</taxon>
        <taxon>Coriobacteriaceae</taxon>
        <taxon>Enorma</taxon>
    </lineage>
</organism>
<dbReference type="SUPFAM" id="SSF54211">
    <property type="entry name" value="Ribosomal protein S5 domain 2-like"/>
    <property type="match status" value="1"/>
</dbReference>
<dbReference type="SMART" id="SM00387">
    <property type="entry name" value="HATPase_c"/>
    <property type="match status" value="1"/>
</dbReference>
<comment type="caution">
    <text evidence="8">Lacks conserved residue(s) required for the propagation of feature annotation.</text>
</comment>
<dbReference type="Gene3D" id="3.40.50.11260">
    <property type="match status" value="1"/>
</dbReference>
<feature type="region of interest" description="A; substrate-binding" evidence="8">
    <location>
        <begin position="1"/>
        <end position="360"/>
    </location>
</feature>
<keyword evidence="7 8" id="KW-0143">Chaperone</keyword>
<comment type="subcellular location">
    <subcellularLocation>
        <location evidence="1 8">Cytoplasm</location>
    </subcellularLocation>
</comment>
<dbReference type="NCBIfam" id="NF003555">
    <property type="entry name" value="PRK05218.1"/>
    <property type="match status" value="1"/>
</dbReference>
<dbReference type="GO" id="GO:0016887">
    <property type="term" value="F:ATP hydrolysis activity"/>
    <property type="evidence" value="ECO:0007669"/>
    <property type="project" value="InterPro"/>
</dbReference>
<feature type="region of interest" description="C" evidence="8">
    <location>
        <begin position="607"/>
        <end position="683"/>
    </location>
</feature>
<comment type="subunit">
    <text evidence="8">Homodimer.</text>
</comment>
<dbReference type="GO" id="GO:0005524">
    <property type="term" value="F:ATP binding"/>
    <property type="evidence" value="ECO:0007669"/>
    <property type="project" value="UniProtKB-UniRule"/>
</dbReference>
<feature type="binding site" evidence="9">
    <location>
        <begin position="95"/>
        <end position="96"/>
    </location>
    <ligand>
        <name>ATP</name>
        <dbReference type="ChEBI" id="CHEBI:30616"/>
    </ligand>
</feature>
<protein>
    <recommendedName>
        <fullName evidence="8">Chaperone protein HtpG</fullName>
    </recommendedName>
    <alternativeName>
        <fullName evidence="8">Heat shock protein HtpG</fullName>
    </alternativeName>
    <alternativeName>
        <fullName evidence="8">High temperature protein G</fullName>
    </alternativeName>
</protein>
<feature type="binding site" evidence="9">
    <location>
        <begin position="117"/>
        <end position="122"/>
    </location>
    <ligand>
        <name>ATP</name>
        <dbReference type="ChEBI" id="CHEBI:30616"/>
    </ligand>
</feature>
<dbReference type="AlphaFoldDB" id="A0A921IU50"/>
<keyword evidence="3 8" id="KW-0963">Cytoplasm</keyword>
<accession>A0A921IU50</accession>
<dbReference type="SUPFAM" id="SSF110942">
    <property type="entry name" value="HSP90 C-terminal domain"/>
    <property type="match status" value="1"/>
</dbReference>
<evidence type="ECO:0000256" key="4">
    <source>
        <dbReference type="ARBA" id="ARBA00022741"/>
    </source>
</evidence>
<dbReference type="InterPro" id="IPR003594">
    <property type="entry name" value="HATPase_dom"/>
</dbReference>
<evidence type="ECO:0000259" key="11">
    <source>
        <dbReference type="SMART" id="SM00387"/>
    </source>
</evidence>
<dbReference type="Proteomes" id="UP000753256">
    <property type="component" value="Unassembled WGS sequence"/>
</dbReference>
<dbReference type="InterPro" id="IPR019805">
    <property type="entry name" value="Heat_shock_protein_90_CS"/>
</dbReference>
<dbReference type="FunFam" id="3.30.565.10:FF:000009">
    <property type="entry name" value="Molecular chaperone HtpG"/>
    <property type="match status" value="1"/>
</dbReference>
<keyword evidence="4 8" id="KW-0547">Nucleotide-binding</keyword>
<dbReference type="InterPro" id="IPR020568">
    <property type="entry name" value="Ribosomal_Su5_D2-typ_SF"/>
</dbReference>
<feature type="region of interest" description="Disordered" evidence="10">
    <location>
        <begin position="516"/>
        <end position="558"/>
    </location>
</feature>
<dbReference type="GO" id="GO:0051082">
    <property type="term" value="F:unfolded protein binding"/>
    <property type="evidence" value="ECO:0007669"/>
    <property type="project" value="UniProtKB-UniRule"/>
</dbReference>
<dbReference type="Gene3D" id="1.20.120.790">
    <property type="entry name" value="Heat shock protein 90, C-terminal domain"/>
    <property type="match status" value="1"/>
</dbReference>
<dbReference type="InterPro" id="IPR020575">
    <property type="entry name" value="Hsp90_N"/>
</dbReference>
<dbReference type="SUPFAM" id="SSF55874">
    <property type="entry name" value="ATPase domain of HSP90 chaperone/DNA topoisomerase II/histidine kinase"/>
    <property type="match status" value="1"/>
</dbReference>
<feature type="binding site" evidence="9">
    <location>
        <position position="88"/>
    </location>
    <ligand>
        <name>ATP</name>
        <dbReference type="ChEBI" id="CHEBI:30616"/>
    </ligand>
</feature>
<evidence type="ECO:0000256" key="9">
    <source>
        <dbReference type="PIRSR" id="PIRSR002583-1"/>
    </source>
</evidence>
<dbReference type="PRINTS" id="PR00775">
    <property type="entry name" value="HEATSHOCK90"/>
</dbReference>
<comment type="caution">
    <text evidence="12">The sequence shown here is derived from an EMBL/GenBank/DDBJ whole genome shotgun (WGS) entry which is preliminary data.</text>
</comment>
<feature type="binding site" evidence="9">
    <location>
        <position position="360"/>
    </location>
    <ligand>
        <name>ATP</name>
        <dbReference type="ChEBI" id="CHEBI:30616"/>
    </ligand>
</feature>
<dbReference type="Gene3D" id="3.30.565.10">
    <property type="entry name" value="Histidine kinase-like ATPase, C-terminal domain"/>
    <property type="match status" value="1"/>
</dbReference>
<sequence length="683" mass="76910">MRKFKTESKKLLDLMINSIYTNKEIFLRELISNASDAVDKLNFKSLTDQSLDVKQEDLAIRVSFDKDARTITVSDNGIGMTAEELERNLGTIAHSGSEEFKEANAQSQGDAVDIIGQFGVGFYSAFMVAKNVRVVSRAYGEDAAHVWESDGMEGYTIEDGERAGHGTDVILTLRDNEPARPTQPGEPAEPGENYDRYLTEWELKELIRRYSNYVRYPIQMMVTKSRQKPKPEDAGDDYKPEYEDYQELETINSMTPIWKKRASEVEQKDYDEFYKSTFHDFEAPARTISFHAEGTLEYDSLLFIPGRAPFDLYSKDYEKGLALYSSNVMIMEKCADLLPDYYNFVRGIVDSADVSLNISRETLQHDRQLHAIARRIEKRITTELGSMRDDDREAYEKFFENFGRGLKYGIYASYGMKADELADLLLFWSAKEQKMVTLAEYAAAMPEGQKAIYYAAGDDRDRLSKMPVVTGVLARGYDVLLCTQDVDEFTFQAMREYVAKDMPKLYEDEAAREAAAKAVADGAEPETEDRHLELKNVASGDLDLATEDEKKEAEEASKEHADLFEAMKNALGDKVEKVAVSSRLVGEQSAPACISTEGPLSLEMEKVLKRGPEAETEDLPSTQRVLELNAKHPVFAKLVAAQEAGDTEKLGLYAGLLYDQALLVEGILPEDPVAFARNVCELM</sequence>
<proteinExistence type="inferred from homology"/>
<dbReference type="InterPro" id="IPR037196">
    <property type="entry name" value="HSP90_C"/>
</dbReference>
<feature type="binding site" evidence="9">
    <location>
        <position position="29"/>
    </location>
    <ligand>
        <name>ATP</name>
        <dbReference type="ChEBI" id="CHEBI:30616"/>
    </ligand>
</feature>
<dbReference type="InterPro" id="IPR001404">
    <property type="entry name" value="Hsp90_fam"/>
</dbReference>
<reference evidence="12" key="2">
    <citation type="submission" date="2021-09" db="EMBL/GenBank/DDBJ databases">
        <authorList>
            <person name="Gilroy R."/>
        </authorList>
    </citation>
    <scope>NUCLEOTIDE SEQUENCE</scope>
    <source>
        <strain evidence="12">ChiHjej13B12-9602</strain>
    </source>
</reference>
<dbReference type="HAMAP" id="MF_00505">
    <property type="entry name" value="HSP90"/>
    <property type="match status" value="1"/>
</dbReference>
<feature type="domain" description="Histidine kinase/HSP90-like ATPase" evidence="11">
    <location>
        <begin position="22"/>
        <end position="177"/>
    </location>
</feature>
<comment type="similarity">
    <text evidence="2 8">Belongs to the heat shock protein 90 family.</text>
</comment>
<evidence type="ECO:0000256" key="3">
    <source>
        <dbReference type="ARBA" id="ARBA00022490"/>
    </source>
</evidence>
<feature type="binding site" evidence="9">
    <location>
        <position position="80"/>
    </location>
    <ligand>
        <name>ATP</name>
        <dbReference type="ChEBI" id="CHEBI:30616"/>
    </ligand>
</feature>
<evidence type="ECO:0000313" key="12">
    <source>
        <dbReference type="EMBL" id="HJG37887.1"/>
    </source>
</evidence>
<dbReference type="PANTHER" id="PTHR11528">
    <property type="entry name" value="HEAT SHOCK PROTEIN 90 FAMILY MEMBER"/>
    <property type="match status" value="1"/>
</dbReference>
<keyword evidence="5 8" id="KW-0067">ATP-binding</keyword>
<feature type="binding site" evidence="9">
    <location>
        <position position="167"/>
    </location>
    <ligand>
        <name>ATP</name>
        <dbReference type="ChEBI" id="CHEBI:30616"/>
    </ligand>
</feature>
<dbReference type="Gene3D" id="3.30.230.80">
    <property type="match status" value="1"/>
</dbReference>
<dbReference type="InterPro" id="IPR036890">
    <property type="entry name" value="HATPase_C_sf"/>
</dbReference>
<evidence type="ECO:0000256" key="10">
    <source>
        <dbReference type="SAM" id="MobiDB-lite"/>
    </source>
</evidence>
<evidence type="ECO:0000256" key="1">
    <source>
        <dbReference type="ARBA" id="ARBA00004496"/>
    </source>
</evidence>
<comment type="function">
    <text evidence="8">Molecular chaperone. Has ATPase activity.</text>
</comment>
<name>A0A921IU50_9ACTN</name>
<evidence type="ECO:0000256" key="5">
    <source>
        <dbReference type="ARBA" id="ARBA00022840"/>
    </source>
</evidence>
<feature type="binding site" evidence="9">
    <location>
        <position position="75"/>
    </location>
    <ligand>
        <name>ATP</name>
        <dbReference type="ChEBI" id="CHEBI:30616"/>
    </ligand>
</feature>
<dbReference type="CDD" id="cd16927">
    <property type="entry name" value="HATPase_Hsp90-like"/>
    <property type="match status" value="1"/>
</dbReference>
<evidence type="ECO:0000313" key="13">
    <source>
        <dbReference type="Proteomes" id="UP000753256"/>
    </source>
</evidence>
<evidence type="ECO:0000256" key="7">
    <source>
        <dbReference type="ARBA" id="ARBA00023186"/>
    </source>
</evidence>
<reference evidence="12" key="1">
    <citation type="journal article" date="2021" name="PeerJ">
        <title>Extensive microbial diversity within the chicken gut microbiome revealed by metagenomics and culture.</title>
        <authorList>
            <person name="Gilroy R."/>
            <person name="Ravi A."/>
            <person name="Getino M."/>
            <person name="Pursley I."/>
            <person name="Horton D.L."/>
            <person name="Alikhan N.F."/>
            <person name="Baker D."/>
            <person name="Gharbi K."/>
            <person name="Hall N."/>
            <person name="Watson M."/>
            <person name="Adriaenssens E.M."/>
            <person name="Foster-Nyarko E."/>
            <person name="Jarju S."/>
            <person name="Secka A."/>
            <person name="Antonio M."/>
            <person name="Oren A."/>
            <person name="Chaudhuri R.R."/>
            <person name="La Ragione R."/>
            <person name="Hildebrand F."/>
            <person name="Pallen M.J."/>
        </authorList>
    </citation>
    <scope>NUCLEOTIDE SEQUENCE</scope>
    <source>
        <strain evidence="12">ChiHjej13B12-9602</strain>
    </source>
</reference>